<keyword evidence="2" id="KW-0964">Secreted</keyword>
<dbReference type="RefSeq" id="WP_099517658.1">
    <property type="nucleotide sequence ID" value="NZ_CP016808.1"/>
</dbReference>
<dbReference type="PANTHER" id="PTHR47763">
    <property type="entry name" value="ALPHA-PROTEIN KINASE VWKA"/>
    <property type="match status" value="1"/>
</dbReference>
<feature type="domain" description="VWFA" evidence="5">
    <location>
        <begin position="511"/>
        <end position="688"/>
    </location>
</feature>
<dbReference type="Pfam" id="PF25106">
    <property type="entry name" value="VWA_4"/>
    <property type="match status" value="1"/>
</dbReference>
<dbReference type="AlphaFoldDB" id="A0A1B2DF31"/>
<dbReference type="EMBL" id="CP016808">
    <property type="protein sequence ID" value="ANY66289.1"/>
    <property type="molecule type" value="Genomic_DNA"/>
</dbReference>
<dbReference type="SUPFAM" id="SSF53300">
    <property type="entry name" value="vWA-like"/>
    <property type="match status" value="1"/>
</dbReference>
<dbReference type="CDD" id="cd00198">
    <property type="entry name" value="vWFA"/>
    <property type="match status" value="1"/>
</dbReference>
<protein>
    <recommendedName>
        <fullName evidence="5">VWFA domain-containing protein</fullName>
    </recommendedName>
</protein>
<gene>
    <name evidence="6" type="ORF">BBD42_07275</name>
</gene>
<dbReference type="InterPro" id="IPR002035">
    <property type="entry name" value="VWF_A"/>
</dbReference>
<evidence type="ECO:0000259" key="5">
    <source>
        <dbReference type="PROSITE" id="PS50234"/>
    </source>
</evidence>
<dbReference type="InterPro" id="IPR056861">
    <property type="entry name" value="HMCN1-like_VWA"/>
</dbReference>
<sequence>MNFKKIILLFMVYIMFAGGLDSWTGTANAYTPFEYRQNDYLVNILEDGDGQNRVFKFETPNKITASNTKLRLFINAREIEPEEYTVDYTNYAITINKAPDPGAELSIKYLIIPTFEWEEGISGGSYIGNALSYGDNSTRVFKLTTKYVINSSKKVVLKIDGNQVPNSEFTFNHENYTITILAKRRAPRADEAIYFYFPETSIAGTQSSSGGTIEEPISGGTTEQPASGGTTVSPPSGETGESPVSGGAGSTGTEEEPEFQLLGGESYPGSITLNKNYTLTVKITIQAKQPAYTSYLMVKNASGEVVRRIRIKAGSTSTYSLKKIGLPSGGYYVYLKTNNQSGGLAASLPIFVPINNEAKQIKVFISGYMQAYAQAPVNTNGNVLVPFRSIFESLGAKVEWDSATQTVTATKEGKTIVLTIGSNIAYVNGVAITLSAAPQLINGTTMVPVRFVSEALGGLVEWNVAANSVVVFQSEPIIPTTVESEKEAESEANSSSPILTKISKGITAPTDIVFVIDVTGSMGGVIDYIKETVKSFVDSVPAGSNFAIVAYRDINYVDQNKNLEFYSFTNNKNALKTNLDQLKAAGGGDEPESGLDAIHMAMSKLSGKTNAKRIIFITDASVHDKGTAPAKSGFTLKQVIAELKTNKVVLDAIAPKSGSAYKQIIQLVNSNKGKLYDIDDASTLLLNK</sequence>
<feature type="compositionally biased region" description="Polar residues" evidence="4">
    <location>
        <begin position="219"/>
        <end position="236"/>
    </location>
</feature>
<dbReference type="GO" id="GO:0004674">
    <property type="term" value="F:protein serine/threonine kinase activity"/>
    <property type="evidence" value="ECO:0007669"/>
    <property type="project" value="TreeGrafter"/>
</dbReference>
<evidence type="ECO:0000256" key="3">
    <source>
        <dbReference type="ARBA" id="ARBA00022729"/>
    </source>
</evidence>
<evidence type="ECO:0000256" key="2">
    <source>
        <dbReference type="ARBA" id="ARBA00022525"/>
    </source>
</evidence>
<evidence type="ECO:0000256" key="1">
    <source>
        <dbReference type="ARBA" id="ARBA00004613"/>
    </source>
</evidence>
<dbReference type="Gene3D" id="3.40.50.410">
    <property type="entry name" value="von Willebrand factor, type A domain"/>
    <property type="match status" value="1"/>
</dbReference>
<dbReference type="SUPFAM" id="SSF55383">
    <property type="entry name" value="Copper amine oxidase, domain N"/>
    <property type="match status" value="1"/>
</dbReference>
<organism evidence="6">
    <name type="scientific">Paenibacillus sp. BIHB 4019</name>
    <dbReference type="NCBI Taxonomy" id="1870819"/>
    <lineage>
        <taxon>Bacteria</taxon>
        <taxon>Bacillati</taxon>
        <taxon>Bacillota</taxon>
        <taxon>Bacilli</taxon>
        <taxon>Bacillales</taxon>
        <taxon>Paenibacillaceae</taxon>
        <taxon>Paenibacillus</taxon>
    </lineage>
</organism>
<accession>A0A1B2DF31</accession>
<reference evidence="6" key="1">
    <citation type="submission" date="2016-08" db="EMBL/GenBank/DDBJ databases">
        <title>Complete Genome Seqeunce of Paenibacillus sp. BIHB 4019 from tea rhizoplane.</title>
        <authorList>
            <person name="Thakur R."/>
            <person name="Swarnkar M.K."/>
            <person name="Gulati A."/>
        </authorList>
    </citation>
    <scope>NUCLEOTIDE SEQUENCE [LARGE SCALE GENOMIC DNA]</scope>
    <source>
        <strain evidence="6">BIHB4019</strain>
    </source>
</reference>
<proteinExistence type="predicted"/>
<dbReference type="InterPro" id="IPR012854">
    <property type="entry name" value="Cu_amine_oxidase-like_N"/>
</dbReference>
<dbReference type="PANTHER" id="PTHR47763:SF1">
    <property type="entry name" value="DUF659 DOMAIN-CONTAINING PROTEIN"/>
    <property type="match status" value="1"/>
</dbReference>
<dbReference type="Gene3D" id="3.30.457.10">
    <property type="entry name" value="Copper amine oxidase-like, N-terminal domain"/>
    <property type="match status" value="1"/>
</dbReference>
<name>A0A1B2DF31_9BACL</name>
<dbReference type="PROSITE" id="PS50234">
    <property type="entry name" value="VWFA"/>
    <property type="match status" value="1"/>
</dbReference>
<evidence type="ECO:0000313" key="6">
    <source>
        <dbReference type="EMBL" id="ANY66289.1"/>
    </source>
</evidence>
<dbReference type="InterPro" id="IPR036465">
    <property type="entry name" value="vWFA_dom_sf"/>
</dbReference>
<dbReference type="Pfam" id="PF07833">
    <property type="entry name" value="Cu_amine_oxidN1"/>
    <property type="match status" value="1"/>
</dbReference>
<dbReference type="GO" id="GO:0005737">
    <property type="term" value="C:cytoplasm"/>
    <property type="evidence" value="ECO:0007669"/>
    <property type="project" value="TreeGrafter"/>
</dbReference>
<feature type="region of interest" description="Disordered" evidence="4">
    <location>
        <begin position="204"/>
        <end position="265"/>
    </location>
</feature>
<dbReference type="InterPro" id="IPR036582">
    <property type="entry name" value="Mao_N_sf"/>
</dbReference>
<comment type="subcellular location">
    <subcellularLocation>
        <location evidence="1">Secreted</location>
    </subcellularLocation>
</comment>
<dbReference type="InterPro" id="IPR052969">
    <property type="entry name" value="Thr-specific_kinase-like"/>
</dbReference>
<dbReference type="SMART" id="SM00327">
    <property type="entry name" value="VWA"/>
    <property type="match status" value="1"/>
</dbReference>
<evidence type="ECO:0000256" key="4">
    <source>
        <dbReference type="SAM" id="MobiDB-lite"/>
    </source>
</evidence>
<keyword evidence="3" id="KW-0732">Signal</keyword>